<name>A0A0P0FLN9_BACT4</name>
<dbReference type="RefSeq" id="WP_008766596.1">
    <property type="nucleotide sequence ID" value="NZ_BAABXH010000001.1"/>
</dbReference>
<reference evidence="4 5" key="1">
    <citation type="journal article" date="2019" name="Nat. Med.">
        <title>A library of human gut bacterial isolates paired with longitudinal multiomics data enables mechanistic microbiome research.</title>
        <authorList>
            <person name="Poyet M."/>
            <person name="Groussin M."/>
            <person name="Gibbons S.M."/>
            <person name="Avila-Pacheco J."/>
            <person name="Jiang X."/>
            <person name="Kearney S.M."/>
            <person name="Perrotta A.R."/>
            <person name="Berdy B."/>
            <person name="Zhao S."/>
            <person name="Lieberman T.D."/>
            <person name="Swanson P.K."/>
            <person name="Smith M."/>
            <person name="Roesemann S."/>
            <person name="Alexander J.E."/>
            <person name="Rich S.A."/>
            <person name="Livny J."/>
            <person name="Vlamakis H."/>
            <person name="Clish C."/>
            <person name="Bullock K."/>
            <person name="Deik A."/>
            <person name="Scott J."/>
            <person name="Pierce K.A."/>
            <person name="Xavier R.J."/>
            <person name="Alm E.J."/>
        </authorList>
    </citation>
    <scope>NUCLEOTIDE SEQUENCE [LARGE SCALE GENOMIC DNA]</scope>
    <source>
        <strain evidence="2 4">BIOML-A162</strain>
        <strain evidence="1 5">BIOML-A188</strain>
    </source>
</reference>
<comment type="caution">
    <text evidence="1">The sequence shown here is derived from an EMBL/GenBank/DDBJ whole genome shotgun (WGS) entry which is preliminary data.</text>
</comment>
<dbReference type="AlphaFoldDB" id="A0A0P0FLN9"/>
<dbReference type="Proteomes" id="UP000436858">
    <property type="component" value="Unassembled WGS sequence"/>
</dbReference>
<dbReference type="EMBL" id="WCSY01000008">
    <property type="protein sequence ID" value="KAB4313741.1"/>
    <property type="molecule type" value="Genomic_DNA"/>
</dbReference>
<dbReference type="Gene3D" id="2.60.120.260">
    <property type="entry name" value="Galactose-binding domain-like"/>
    <property type="match status" value="1"/>
</dbReference>
<evidence type="ECO:0000313" key="4">
    <source>
        <dbReference type="Proteomes" id="UP000436858"/>
    </source>
</evidence>
<gene>
    <name evidence="2" type="ORF">GAN91_09605</name>
    <name evidence="1" type="ORF">GAO51_09095</name>
    <name evidence="3" type="ORF">PO127_06950</name>
</gene>
<evidence type="ECO:0000313" key="3">
    <source>
        <dbReference type="EMBL" id="MDC2235486.1"/>
    </source>
</evidence>
<sequence>MKKVIYIITTILLCMTSCTDIHDTYSEYIKDGEQIYVGKLADVNIQPGFQRMMIKGSMKYLATAKTCIIELVGYDKVFTTDIDRTQPEFSYEIKDVEEGNYYVKITTKDKEGNTSLSETYNVDVYGTEHIATYYPKRITDIQFVIADNSLNLIWNQADNVVEAIVKYYDSNEQLLTLTVKGDAASTNLPNWKATSILTVETRILPSETALDIVSLPISEYTLPDDPIVEIPRTNFANANMPSDVVNGYGGSVEKLWNNDTWNYDSGYHAGDNQGVPHHLTIDMGLTATITECELFFTGYERTDWMPRLFQIWGIEDVEDLESHEPDVPSINPAWEESAKAKGWKQLTTKNISVSGWQPSIKFACDKEHENIRYIRYRIVESLSAPHVGMGAYGSASEIKFWGKKVSLLQ</sequence>
<reference evidence="3" key="2">
    <citation type="submission" date="2022-10" db="EMBL/GenBank/DDBJ databases">
        <title>Human gut microbiome strain richness.</title>
        <authorList>
            <person name="Chen-Liaw A."/>
        </authorList>
    </citation>
    <scope>NUCLEOTIDE SEQUENCE</scope>
    <source>
        <strain evidence="3">1001283st1_A3_1001283B150304_161114</strain>
    </source>
</reference>
<evidence type="ECO:0000313" key="1">
    <source>
        <dbReference type="EMBL" id="KAB4313741.1"/>
    </source>
</evidence>
<dbReference type="KEGG" id="btho:Btheta7330_00933"/>
<dbReference type="EMBL" id="WCRY01000007">
    <property type="protein sequence ID" value="KAB4483444.1"/>
    <property type="molecule type" value="Genomic_DNA"/>
</dbReference>
<dbReference type="Proteomes" id="UP001217776">
    <property type="component" value="Unassembled WGS sequence"/>
</dbReference>
<protein>
    <submittedName>
        <fullName evidence="3">DUF4998 domain-containing protein</fullName>
    </submittedName>
</protein>
<evidence type="ECO:0000313" key="5">
    <source>
        <dbReference type="Proteomes" id="UP000440614"/>
    </source>
</evidence>
<dbReference type="EMBL" id="JAQNVG010000008">
    <property type="protein sequence ID" value="MDC2235486.1"/>
    <property type="molecule type" value="Genomic_DNA"/>
</dbReference>
<organism evidence="1 5">
    <name type="scientific">Bacteroides thetaiotaomicron</name>
    <dbReference type="NCBI Taxonomy" id="818"/>
    <lineage>
        <taxon>Bacteria</taxon>
        <taxon>Pseudomonadati</taxon>
        <taxon>Bacteroidota</taxon>
        <taxon>Bacteroidia</taxon>
        <taxon>Bacteroidales</taxon>
        <taxon>Bacteroidaceae</taxon>
        <taxon>Bacteroides</taxon>
    </lineage>
</organism>
<evidence type="ECO:0000313" key="2">
    <source>
        <dbReference type="EMBL" id="KAB4483444.1"/>
    </source>
</evidence>
<dbReference type="GeneID" id="60928098"/>
<proteinExistence type="predicted"/>
<accession>C6INP1</accession>
<dbReference type="Pfam" id="PF16389">
    <property type="entry name" value="DUF4998"/>
    <property type="match status" value="1"/>
</dbReference>
<accession>A0A0P0FLN9</accession>
<dbReference type="Proteomes" id="UP000440614">
    <property type="component" value="Unassembled WGS sequence"/>
</dbReference>